<dbReference type="SUPFAM" id="SSF52047">
    <property type="entry name" value="RNI-like"/>
    <property type="match status" value="1"/>
</dbReference>
<dbReference type="STRING" id="47428.A0A284S292"/>
<dbReference type="Gene3D" id="3.80.10.10">
    <property type="entry name" value="Ribonuclease Inhibitor"/>
    <property type="match status" value="1"/>
</dbReference>
<reference evidence="2" key="1">
    <citation type="journal article" date="2017" name="Nat. Ecol. Evol.">
        <title>Genome expansion and lineage-specific genetic innovations in the forest pathogenic fungi Armillaria.</title>
        <authorList>
            <person name="Sipos G."/>
            <person name="Prasanna A.N."/>
            <person name="Walter M.C."/>
            <person name="O'Connor E."/>
            <person name="Balint B."/>
            <person name="Krizsan K."/>
            <person name="Kiss B."/>
            <person name="Hess J."/>
            <person name="Varga T."/>
            <person name="Slot J."/>
            <person name="Riley R."/>
            <person name="Boka B."/>
            <person name="Rigling D."/>
            <person name="Barry K."/>
            <person name="Lee J."/>
            <person name="Mihaltcheva S."/>
            <person name="LaButti K."/>
            <person name="Lipzen A."/>
            <person name="Waldron R."/>
            <person name="Moloney N.M."/>
            <person name="Sperisen C."/>
            <person name="Kredics L."/>
            <person name="Vagvoelgyi C."/>
            <person name="Patrignani A."/>
            <person name="Fitzpatrick D."/>
            <person name="Nagy I."/>
            <person name="Doyle S."/>
            <person name="Anderson J.B."/>
            <person name="Grigoriev I.V."/>
            <person name="Gueldener U."/>
            <person name="Muensterkoetter M."/>
            <person name="Nagy L.G."/>
        </authorList>
    </citation>
    <scope>NUCLEOTIDE SEQUENCE [LARGE SCALE GENOMIC DNA]</scope>
    <source>
        <strain evidence="2">C18/9</strain>
    </source>
</reference>
<proteinExistence type="predicted"/>
<gene>
    <name evidence="1" type="ORF">ARMOST_18581</name>
</gene>
<protein>
    <submittedName>
        <fullName evidence="1">Uncharacterized protein</fullName>
    </submittedName>
</protein>
<dbReference type="OMA" id="SSWNIDY"/>
<dbReference type="Proteomes" id="UP000219338">
    <property type="component" value="Unassembled WGS sequence"/>
</dbReference>
<dbReference type="OrthoDB" id="3365698at2759"/>
<name>A0A284S292_ARMOS</name>
<dbReference type="EMBL" id="FUEG01000027">
    <property type="protein sequence ID" value="SJL15099.1"/>
    <property type="molecule type" value="Genomic_DNA"/>
</dbReference>
<evidence type="ECO:0000313" key="1">
    <source>
        <dbReference type="EMBL" id="SJL15099.1"/>
    </source>
</evidence>
<keyword evidence="2" id="KW-1185">Reference proteome</keyword>
<dbReference type="AlphaFoldDB" id="A0A284S292"/>
<evidence type="ECO:0000313" key="2">
    <source>
        <dbReference type="Proteomes" id="UP000219338"/>
    </source>
</evidence>
<accession>A0A284S292</accession>
<sequence length="591" mass="67509">MYANSMWAPCSGCPCPNHHLPSCTFTIEPSLSDDPEWMHLTRSNNSPSQYEEMVLSTMISAYDEQIKGMELEKSNLEAFSLSLKAQIVAVSQKIEALGEEHARVTEAVRERRDLLSPVRRLPLEVLNHIFLNTIDFPVPRTPIVHNAVKEEAMEISPNWKFNATESSLWSITGVSTKWRSVSLSSPRLWSYVNIMITDSNFADYSYIRQLGLQLDRSAKHPLSISICHIAEESTTEALPPQLVAILFSFSTCIRELHLFLPWTLFCQMAPLHLSLPSLENLIILCTDGIYPVESLNLRLLSFAPRLQSLEVVDLVDPQERFELPWRQLKTYRSDHTYQPVYPFRHIGPRAHHHLDVLRKLQQVEECVLRFGDSSEEDEFGNEVYPLICPQLHMLDISSWNIDYAEQDSVFQQVADRLVLPGLSVLKVACSQRDNFETPDVFSSICHLLQRSQSPITVLHFDHGRILTKDLLQLFRSAPTLEDLRLTCLGTGVFTQKVMEKLTLDHASSKDLVLPHLRTLYMPSEAVKIPDLVRMVRSRRISDYSGRFNRLQTLRLCGNFPDSCPGLDDAISDLKQYYAEGFSFGICHNNPR</sequence>
<organism evidence="1 2">
    <name type="scientific">Armillaria ostoyae</name>
    <name type="common">Armillaria root rot fungus</name>
    <dbReference type="NCBI Taxonomy" id="47428"/>
    <lineage>
        <taxon>Eukaryota</taxon>
        <taxon>Fungi</taxon>
        <taxon>Dikarya</taxon>
        <taxon>Basidiomycota</taxon>
        <taxon>Agaricomycotina</taxon>
        <taxon>Agaricomycetes</taxon>
        <taxon>Agaricomycetidae</taxon>
        <taxon>Agaricales</taxon>
        <taxon>Marasmiineae</taxon>
        <taxon>Physalacriaceae</taxon>
        <taxon>Armillaria</taxon>
    </lineage>
</organism>
<dbReference type="InterPro" id="IPR032675">
    <property type="entry name" value="LRR_dom_sf"/>
</dbReference>